<dbReference type="EMBL" id="UINC01011441">
    <property type="protein sequence ID" value="SVA50507.1"/>
    <property type="molecule type" value="Genomic_DNA"/>
</dbReference>
<dbReference type="Pfam" id="PF01476">
    <property type="entry name" value="LysM"/>
    <property type="match status" value="1"/>
</dbReference>
<dbReference type="PANTHER" id="PTHR33734:SF22">
    <property type="entry name" value="MEMBRANE-BOUND LYTIC MUREIN TRANSGLYCOSYLASE D"/>
    <property type="match status" value="1"/>
</dbReference>
<dbReference type="SUPFAM" id="SSF54106">
    <property type="entry name" value="LysM domain"/>
    <property type="match status" value="1"/>
</dbReference>
<dbReference type="GO" id="GO:0008932">
    <property type="term" value="F:lytic endotransglycosylase activity"/>
    <property type="evidence" value="ECO:0007669"/>
    <property type="project" value="TreeGrafter"/>
</dbReference>
<dbReference type="InterPro" id="IPR018392">
    <property type="entry name" value="LysM"/>
</dbReference>
<organism evidence="2">
    <name type="scientific">marine metagenome</name>
    <dbReference type="NCBI Taxonomy" id="408172"/>
    <lineage>
        <taxon>unclassified sequences</taxon>
        <taxon>metagenomes</taxon>
        <taxon>ecological metagenomes</taxon>
    </lineage>
</organism>
<dbReference type="CDD" id="cd00118">
    <property type="entry name" value="LysM"/>
    <property type="match status" value="1"/>
</dbReference>
<evidence type="ECO:0000313" key="2">
    <source>
        <dbReference type="EMBL" id="SVA50507.1"/>
    </source>
</evidence>
<evidence type="ECO:0000259" key="1">
    <source>
        <dbReference type="PROSITE" id="PS51782"/>
    </source>
</evidence>
<name>A0A381WEW9_9ZZZZ</name>
<feature type="non-terminal residue" evidence="2">
    <location>
        <position position="1"/>
    </location>
</feature>
<dbReference type="AlphaFoldDB" id="A0A381WEW9"/>
<feature type="domain" description="LysM" evidence="1">
    <location>
        <begin position="192"/>
        <end position="235"/>
    </location>
</feature>
<dbReference type="Gene3D" id="3.10.350.10">
    <property type="entry name" value="LysM domain"/>
    <property type="match status" value="1"/>
</dbReference>
<sequence>VCLAVSVGLFGGYASAQSLRGSRGALDLQTAQAVSHDFTYLGEPGQVHRFVAAGYLVPVDSNRDYRLKDVSFPVARPEVRLFIARLASQYRRACGERLVVTSLTRPLSHQPRNASDRSVHPTGMALDLRRPAGRCRRWLERTLLSLESRGVLEATAERHPPHYHVAVFPEQYAFYVGRLTGLGSSGSPVSLGSYTVRRGDTLWQIARRYDISLRALRQVNKLSSTRIRPGQRLTLP</sequence>
<dbReference type="Pfam" id="PF18979">
    <property type="entry name" value="DUF5715"/>
    <property type="match status" value="1"/>
</dbReference>
<dbReference type="InterPro" id="IPR043769">
    <property type="entry name" value="DUF5715"/>
</dbReference>
<dbReference type="PROSITE" id="PS51782">
    <property type="entry name" value="LYSM"/>
    <property type="match status" value="1"/>
</dbReference>
<gene>
    <name evidence="2" type="ORF">METZ01_LOCUS103361</name>
</gene>
<accession>A0A381WEW9</accession>
<dbReference type="InterPro" id="IPR036779">
    <property type="entry name" value="LysM_dom_sf"/>
</dbReference>
<reference evidence="2" key="1">
    <citation type="submission" date="2018-05" db="EMBL/GenBank/DDBJ databases">
        <authorList>
            <person name="Lanie J.A."/>
            <person name="Ng W.-L."/>
            <person name="Kazmierczak K.M."/>
            <person name="Andrzejewski T.M."/>
            <person name="Davidsen T.M."/>
            <person name="Wayne K.J."/>
            <person name="Tettelin H."/>
            <person name="Glass J.I."/>
            <person name="Rusch D."/>
            <person name="Podicherti R."/>
            <person name="Tsui H.-C.T."/>
            <person name="Winkler M.E."/>
        </authorList>
    </citation>
    <scope>NUCLEOTIDE SEQUENCE</scope>
</reference>
<dbReference type="PANTHER" id="PTHR33734">
    <property type="entry name" value="LYSM DOMAIN-CONTAINING GPI-ANCHORED PROTEIN 2"/>
    <property type="match status" value="1"/>
</dbReference>
<protein>
    <recommendedName>
        <fullName evidence="1">LysM domain-containing protein</fullName>
    </recommendedName>
</protein>
<dbReference type="SMART" id="SM00257">
    <property type="entry name" value="LysM"/>
    <property type="match status" value="1"/>
</dbReference>
<proteinExistence type="predicted"/>